<evidence type="ECO:0000313" key="1">
    <source>
        <dbReference type="EMBL" id="KAJ8668283.1"/>
    </source>
</evidence>
<accession>A0ACC2NBZ6</accession>
<proteinExistence type="predicted"/>
<dbReference type="Proteomes" id="UP001239111">
    <property type="component" value="Chromosome 4"/>
</dbReference>
<keyword evidence="2" id="KW-1185">Reference proteome</keyword>
<organism evidence="1 2">
    <name type="scientific">Eretmocerus hayati</name>
    <dbReference type="NCBI Taxonomy" id="131215"/>
    <lineage>
        <taxon>Eukaryota</taxon>
        <taxon>Metazoa</taxon>
        <taxon>Ecdysozoa</taxon>
        <taxon>Arthropoda</taxon>
        <taxon>Hexapoda</taxon>
        <taxon>Insecta</taxon>
        <taxon>Pterygota</taxon>
        <taxon>Neoptera</taxon>
        <taxon>Endopterygota</taxon>
        <taxon>Hymenoptera</taxon>
        <taxon>Apocrita</taxon>
        <taxon>Proctotrupomorpha</taxon>
        <taxon>Chalcidoidea</taxon>
        <taxon>Aphelinidae</taxon>
        <taxon>Aphelininae</taxon>
        <taxon>Eretmocerus</taxon>
    </lineage>
</organism>
<gene>
    <name evidence="1" type="ORF">QAD02_009946</name>
</gene>
<comment type="caution">
    <text evidence="1">The sequence shown here is derived from an EMBL/GenBank/DDBJ whole genome shotgun (WGS) entry which is preliminary data.</text>
</comment>
<evidence type="ECO:0000313" key="2">
    <source>
        <dbReference type="Proteomes" id="UP001239111"/>
    </source>
</evidence>
<reference evidence="1" key="1">
    <citation type="submission" date="2023-04" db="EMBL/GenBank/DDBJ databases">
        <title>A chromosome-level genome assembly of the parasitoid wasp Eretmocerus hayati.</title>
        <authorList>
            <person name="Zhong Y."/>
            <person name="Liu S."/>
            <person name="Liu Y."/>
        </authorList>
    </citation>
    <scope>NUCLEOTIDE SEQUENCE</scope>
    <source>
        <strain evidence="1">ZJU_SS_LIU_2023</strain>
    </source>
</reference>
<name>A0ACC2NBZ6_9HYME</name>
<protein>
    <submittedName>
        <fullName evidence="1">Uncharacterized protein</fullName>
    </submittedName>
</protein>
<sequence length="750" mass="85001">MLSTALEYLICEVIDKLTEMMFYMVIVPCLLLCQFSYVIETQAFIGEAIGVVSGIMGIYDFLRSRLPESPSEHDDEEDLEREQELSMIAQVSKDMKKLQNRVNNLKEDILFSESISSIKYSTFVPDYRQNEEQNLEENCARIISEWYNKTMQDLKPALSKLSRKLYSCNIPDAKNNGSWIEIKTFKKFFFWRVVHYNEPENLKCTNVIQTKNCPTWTIPGTSCSISHRPCGGKMYNCTLANEVDVCVTNFPEGDRYEYYRSSEGQKIIDNHEKCYVQDLKPEEYLTNPGSLVHLEIVDYRRAPCRCICEEGEYFINTVPAYSDYENNMVVIGAKIVLDGNVLEIRIQQAKLLTYGLVDKSTSEWVGPQKKSLVKISWAESRKILLYTEMLRPGTVLAGLSFYYGPSHHSEDGDKYITLQLFECWYDFKNGLLDGGQEIFRFSPAEKELNVTDADSPKKAVLEEGHEIFSSDVWINLTTSSGMDGGQSTIPFFDGQEVTSDRPIPLSGAGLYYKGGEDFGGFIGIELHTYDNFKVAHFISPNSANSTSQEDQSANLKDTNQRLSITIGEQAGPPIVDNVHSEPSASIDPFSEKLSHMYLKQKMSEDERKILVGCQICDCIVLKHVSKDCIDHKLIEGAMQAAKKRHVKDVLHTKAFEKKMTDLVLADHGLLIQPGGEEVRKKPRSKSRAAANKMVTFQDNNQKQVVETVDSSQSEKNEKGIEESKDESTEDENEKTAVIDEKPLKTEKNAS</sequence>
<dbReference type="EMBL" id="CM056744">
    <property type="protein sequence ID" value="KAJ8668283.1"/>
    <property type="molecule type" value="Genomic_DNA"/>
</dbReference>